<name>A0AAD7PN21_QUISA</name>
<evidence type="ECO:0000256" key="1">
    <source>
        <dbReference type="SAM" id="MobiDB-lite"/>
    </source>
</evidence>
<gene>
    <name evidence="3" type="ORF">O6P43_016916</name>
</gene>
<keyword evidence="2" id="KW-0732">Signal</keyword>
<feature type="compositionally biased region" description="Basic and acidic residues" evidence="1">
    <location>
        <begin position="53"/>
        <end position="69"/>
    </location>
</feature>
<evidence type="ECO:0000313" key="4">
    <source>
        <dbReference type="Proteomes" id="UP001163823"/>
    </source>
</evidence>
<dbReference type="KEGG" id="qsa:O6P43_016916"/>
<comment type="caution">
    <text evidence="3">The sequence shown here is derived from an EMBL/GenBank/DDBJ whole genome shotgun (WGS) entry which is preliminary data.</text>
</comment>
<dbReference type="EMBL" id="JARAOO010000007">
    <property type="protein sequence ID" value="KAJ7961588.1"/>
    <property type="molecule type" value="Genomic_DNA"/>
</dbReference>
<evidence type="ECO:0000256" key="2">
    <source>
        <dbReference type="SAM" id="SignalP"/>
    </source>
</evidence>
<dbReference type="AlphaFoldDB" id="A0AAD7PN21"/>
<reference evidence="3" key="1">
    <citation type="journal article" date="2023" name="Science">
        <title>Elucidation of the pathway for biosynthesis of saponin adjuvants from the soapbark tree.</title>
        <authorList>
            <person name="Reed J."/>
            <person name="Orme A."/>
            <person name="El-Demerdash A."/>
            <person name="Owen C."/>
            <person name="Martin L.B.B."/>
            <person name="Misra R.C."/>
            <person name="Kikuchi S."/>
            <person name="Rejzek M."/>
            <person name="Martin A.C."/>
            <person name="Harkess A."/>
            <person name="Leebens-Mack J."/>
            <person name="Louveau T."/>
            <person name="Stephenson M.J."/>
            <person name="Osbourn A."/>
        </authorList>
    </citation>
    <scope>NUCLEOTIDE SEQUENCE</scope>
    <source>
        <strain evidence="3">S10</strain>
    </source>
</reference>
<feature type="chain" id="PRO_5042129104" description="Transmembrane protein" evidence="2">
    <location>
        <begin position="24"/>
        <end position="69"/>
    </location>
</feature>
<dbReference type="Proteomes" id="UP001163823">
    <property type="component" value="Chromosome 7"/>
</dbReference>
<evidence type="ECO:0008006" key="5">
    <source>
        <dbReference type="Google" id="ProtNLM"/>
    </source>
</evidence>
<evidence type="ECO:0000313" key="3">
    <source>
        <dbReference type="EMBL" id="KAJ7961588.1"/>
    </source>
</evidence>
<proteinExistence type="predicted"/>
<protein>
    <recommendedName>
        <fullName evidence="5">Transmembrane protein</fullName>
    </recommendedName>
</protein>
<keyword evidence="4" id="KW-1185">Reference proteome</keyword>
<sequence>MDNKKSLFPIIILLPLFLCFLFSTNFEISATATPIANEVNKVPQNEKKRRLGRSIDVHPPKDKRGGDRH</sequence>
<accession>A0AAD7PN21</accession>
<feature type="signal peptide" evidence="2">
    <location>
        <begin position="1"/>
        <end position="23"/>
    </location>
</feature>
<organism evidence="3 4">
    <name type="scientific">Quillaja saponaria</name>
    <name type="common">Soap bark tree</name>
    <dbReference type="NCBI Taxonomy" id="32244"/>
    <lineage>
        <taxon>Eukaryota</taxon>
        <taxon>Viridiplantae</taxon>
        <taxon>Streptophyta</taxon>
        <taxon>Embryophyta</taxon>
        <taxon>Tracheophyta</taxon>
        <taxon>Spermatophyta</taxon>
        <taxon>Magnoliopsida</taxon>
        <taxon>eudicotyledons</taxon>
        <taxon>Gunneridae</taxon>
        <taxon>Pentapetalae</taxon>
        <taxon>rosids</taxon>
        <taxon>fabids</taxon>
        <taxon>Fabales</taxon>
        <taxon>Quillajaceae</taxon>
        <taxon>Quillaja</taxon>
    </lineage>
</organism>
<feature type="region of interest" description="Disordered" evidence="1">
    <location>
        <begin position="41"/>
        <end position="69"/>
    </location>
</feature>